<organism evidence="1 2">
    <name type="scientific">Prorocentrum cordatum</name>
    <dbReference type="NCBI Taxonomy" id="2364126"/>
    <lineage>
        <taxon>Eukaryota</taxon>
        <taxon>Sar</taxon>
        <taxon>Alveolata</taxon>
        <taxon>Dinophyceae</taxon>
        <taxon>Prorocentrales</taxon>
        <taxon>Prorocentraceae</taxon>
        <taxon>Prorocentrum</taxon>
    </lineage>
</organism>
<gene>
    <name evidence="1" type="ORF">PCOR1329_LOCUS71524</name>
</gene>
<dbReference type="Proteomes" id="UP001189429">
    <property type="component" value="Unassembled WGS sequence"/>
</dbReference>
<name>A0ABN9X248_9DINO</name>
<evidence type="ECO:0000313" key="1">
    <source>
        <dbReference type="EMBL" id="CAK0891651.1"/>
    </source>
</evidence>
<protein>
    <submittedName>
        <fullName evidence="1">Uncharacterized protein</fullName>
    </submittedName>
</protein>
<comment type="caution">
    <text evidence="1">The sequence shown here is derived from an EMBL/GenBank/DDBJ whole genome shotgun (WGS) entry which is preliminary data.</text>
</comment>
<proteinExistence type="predicted"/>
<reference evidence="1" key="1">
    <citation type="submission" date="2023-10" db="EMBL/GenBank/DDBJ databases">
        <authorList>
            <person name="Chen Y."/>
            <person name="Shah S."/>
            <person name="Dougan E. K."/>
            <person name="Thang M."/>
            <person name="Chan C."/>
        </authorList>
    </citation>
    <scope>NUCLEOTIDE SEQUENCE [LARGE SCALE GENOMIC DNA]</scope>
</reference>
<keyword evidence="2" id="KW-1185">Reference proteome</keyword>
<sequence>MAVALRTRWGKVFQRRGVDEDGLKEWLGQDSGHRPLGHLRPFPPCSFRVQKHHYQRCHARIFLLFAGARQALAVETLYEVFGDTCSEDGPRRLHEFAEDVNHSLLFFIPKGPPERSGQGEVCHAVDRVGPLNVTHADDRLLANAARMVVEDAVAARITQRELLPGRCMLSTLIDVEEGVAQHYVDNDGPMAIFFDFEAALPSTEHGFLLQHRGEWVSGTNRSTWVSSKPQCHGGVVECAFRQCAIRQDARASGGLGHAWPWSLSHLSGLPRVRGIFGHVRCSTSASTSGV</sequence>
<dbReference type="EMBL" id="CAUYUJ010019503">
    <property type="protein sequence ID" value="CAK0891651.1"/>
    <property type="molecule type" value="Genomic_DNA"/>
</dbReference>
<evidence type="ECO:0000313" key="2">
    <source>
        <dbReference type="Proteomes" id="UP001189429"/>
    </source>
</evidence>
<accession>A0ABN9X248</accession>